<feature type="region of interest" description="Disordered" evidence="1">
    <location>
        <begin position="53"/>
        <end position="75"/>
    </location>
</feature>
<sequence length="75" mass="8635">MLKHFGEYVNSYGRRRAKPNVRVSGKENVRADESCVNVFLYISTENRIHTTVSHQTLAPDNHSTRTRHPTTLLLL</sequence>
<evidence type="ECO:0000256" key="1">
    <source>
        <dbReference type="SAM" id="MobiDB-lite"/>
    </source>
</evidence>
<dbReference type="EMBL" id="LC738870">
    <property type="protein sequence ID" value="BDT61863.1"/>
    <property type="molecule type" value="Genomic_DNA"/>
</dbReference>
<protein>
    <submittedName>
        <fullName evidence="2">Uncharacterized protein</fullName>
    </submittedName>
</protein>
<name>A0A9C7BLK2_9VIRU</name>
<evidence type="ECO:0000313" key="2">
    <source>
        <dbReference type="EMBL" id="BDT61863.1"/>
    </source>
</evidence>
<accession>A0A9C7BLK2</accession>
<proteinExistence type="predicted"/>
<organism evidence="2">
    <name type="scientific">Penaeus monodon majanivirus A</name>
    <dbReference type="NCBI Taxonomy" id="2984271"/>
    <lineage>
        <taxon>Viruses</taxon>
        <taxon>Viruses incertae sedis</taxon>
        <taxon>Naldaviricetes</taxon>
        <taxon>Nimaviridae</taxon>
    </lineage>
</organism>
<reference evidence="2" key="1">
    <citation type="submission" date="2022-10" db="EMBL/GenBank/DDBJ databases">
        <title>Genome sequences of endogenous nimaviruses in decapod crustaceans.</title>
        <authorList>
            <person name="Kawato S."/>
            <person name="Nozaki R."/>
            <person name="Kondo H."/>
            <person name="Hirono I."/>
        </authorList>
    </citation>
    <scope>NUCLEOTIDE SEQUENCE</scope>
    <source>
        <strain evidence="2">Mikawa2016</strain>
    </source>
</reference>